<reference evidence="1" key="1">
    <citation type="submission" date="2014-11" db="EMBL/GenBank/DDBJ databases">
        <authorList>
            <person name="Amaro Gonzalez C."/>
        </authorList>
    </citation>
    <scope>NUCLEOTIDE SEQUENCE</scope>
</reference>
<protein>
    <submittedName>
        <fullName evidence="1">Uncharacterized protein</fullName>
    </submittedName>
</protein>
<evidence type="ECO:0000313" key="1">
    <source>
        <dbReference type="EMBL" id="JAH32252.1"/>
    </source>
</evidence>
<reference evidence="1" key="2">
    <citation type="journal article" date="2015" name="Fish Shellfish Immunol.">
        <title>Early steps in the European eel (Anguilla anguilla)-Vibrio vulnificus interaction in the gills: Role of the RtxA13 toxin.</title>
        <authorList>
            <person name="Callol A."/>
            <person name="Pajuelo D."/>
            <person name="Ebbesson L."/>
            <person name="Teles M."/>
            <person name="MacKenzie S."/>
            <person name="Amaro C."/>
        </authorList>
    </citation>
    <scope>NUCLEOTIDE SEQUENCE</scope>
</reference>
<sequence length="15" mass="1673">MVQWSLSATPPLTNK</sequence>
<proteinExistence type="predicted"/>
<accession>A0A0E9RTT4</accession>
<dbReference type="EMBL" id="GBXM01076325">
    <property type="protein sequence ID" value="JAH32252.1"/>
    <property type="molecule type" value="Transcribed_RNA"/>
</dbReference>
<name>A0A0E9RTT4_ANGAN</name>
<organism evidence="1">
    <name type="scientific">Anguilla anguilla</name>
    <name type="common">European freshwater eel</name>
    <name type="synonym">Muraena anguilla</name>
    <dbReference type="NCBI Taxonomy" id="7936"/>
    <lineage>
        <taxon>Eukaryota</taxon>
        <taxon>Metazoa</taxon>
        <taxon>Chordata</taxon>
        <taxon>Craniata</taxon>
        <taxon>Vertebrata</taxon>
        <taxon>Euteleostomi</taxon>
        <taxon>Actinopterygii</taxon>
        <taxon>Neopterygii</taxon>
        <taxon>Teleostei</taxon>
        <taxon>Anguilliformes</taxon>
        <taxon>Anguillidae</taxon>
        <taxon>Anguilla</taxon>
    </lineage>
</organism>